<dbReference type="GO" id="GO:0010181">
    <property type="term" value="F:FMN binding"/>
    <property type="evidence" value="ECO:0007669"/>
    <property type="project" value="TreeGrafter"/>
</dbReference>
<dbReference type="InterPro" id="IPR050712">
    <property type="entry name" value="NAD(P)H-dep_reductase"/>
</dbReference>
<keyword evidence="4" id="KW-1185">Reference proteome</keyword>
<comment type="similarity">
    <text evidence="1">Belongs to the azoreductase type 2 family.</text>
</comment>
<evidence type="ECO:0000256" key="1">
    <source>
        <dbReference type="ARBA" id="ARBA00009428"/>
    </source>
</evidence>
<evidence type="ECO:0000313" key="3">
    <source>
        <dbReference type="EMBL" id="MBB6670481.1"/>
    </source>
</evidence>
<dbReference type="Gene3D" id="3.40.50.360">
    <property type="match status" value="1"/>
</dbReference>
<accession>A0A7X0VE89</accession>
<evidence type="ECO:0000313" key="4">
    <source>
        <dbReference type="Proteomes" id="UP000547209"/>
    </source>
</evidence>
<gene>
    <name evidence="3" type="ORF">H7C19_07245</name>
</gene>
<dbReference type="PANTHER" id="PTHR30543">
    <property type="entry name" value="CHROMATE REDUCTASE"/>
    <property type="match status" value="1"/>
</dbReference>
<dbReference type="AlphaFoldDB" id="A0A7X0VE89"/>
<proteinExistence type="inferred from homology"/>
<dbReference type="RefSeq" id="WP_185141927.1">
    <property type="nucleotide sequence ID" value="NZ_JACJVP010000008.1"/>
</dbReference>
<dbReference type="Pfam" id="PF03358">
    <property type="entry name" value="FMN_red"/>
    <property type="match status" value="1"/>
</dbReference>
<dbReference type="InterPro" id="IPR005025">
    <property type="entry name" value="FMN_Rdtase-like_dom"/>
</dbReference>
<comment type="caution">
    <text evidence="3">The sequence shown here is derived from an EMBL/GenBank/DDBJ whole genome shotgun (WGS) entry which is preliminary data.</text>
</comment>
<reference evidence="3 4" key="1">
    <citation type="submission" date="2020-08" db="EMBL/GenBank/DDBJ databases">
        <title>Cohnella phylogeny.</title>
        <authorList>
            <person name="Dunlap C."/>
        </authorList>
    </citation>
    <scope>NUCLEOTIDE SEQUENCE [LARGE SCALE GENOMIC DNA]</scope>
    <source>
        <strain evidence="3 4">DSM 28246</strain>
    </source>
</reference>
<protein>
    <submittedName>
        <fullName evidence="3">NAD(P)H-dependent oxidoreductase</fullName>
    </submittedName>
</protein>
<dbReference type="Proteomes" id="UP000547209">
    <property type="component" value="Unassembled WGS sequence"/>
</dbReference>
<dbReference type="SUPFAM" id="SSF52218">
    <property type="entry name" value="Flavoproteins"/>
    <property type="match status" value="1"/>
</dbReference>
<feature type="domain" description="NADPH-dependent FMN reductase-like" evidence="2">
    <location>
        <begin position="9"/>
        <end position="154"/>
    </location>
</feature>
<evidence type="ECO:0000259" key="2">
    <source>
        <dbReference type="Pfam" id="PF03358"/>
    </source>
</evidence>
<name>A0A7X0VE89_9BACL</name>
<dbReference type="InterPro" id="IPR029039">
    <property type="entry name" value="Flavoprotein-like_sf"/>
</dbReference>
<sequence length="187" mass="20274">MSSEQQSITIVGLCGSTRKASYNRVLLRAAAAYLPSEATYLEAEIGELPFFNQDLESALPEQVASFVDMIRSADGLMISTPEYNYSVPGVLKNALEWGSRPSFGFPLNEKPVAIIGASRGIFGPVRGHRHLRDILFGCNAAPLSRPEVYVNHATAKINDEGTLVDEAAHDLLRAAAEALILAARMRT</sequence>
<dbReference type="GO" id="GO:0005829">
    <property type="term" value="C:cytosol"/>
    <property type="evidence" value="ECO:0007669"/>
    <property type="project" value="TreeGrafter"/>
</dbReference>
<dbReference type="GO" id="GO:0016491">
    <property type="term" value="F:oxidoreductase activity"/>
    <property type="evidence" value="ECO:0007669"/>
    <property type="project" value="InterPro"/>
</dbReference>
<dbReference type="PANTHER" id="PTHR30543:SF21">
    <property type="entry name" value="NAD(P)H-DEPENDENT FMN REDUCTASE LOT6"/>
    <property type="match status" value="1"/>
</dbReference>
<organism evidence="3 4">
    <name type="scientific">Cohnella nanjingensis</name>
    <dbReference type="NCBI Taxonomy" id="1387779"/>
    <lineage>
        <taxon>Bacteria</taxon>
        <taxon>Bacillati</taxon>
        <taxon>Bacillota</taxon>
        <taxon>Bacilli</taxon>
        <taxon>Bacillales</taxon>
        <taxon>Paenibacillaceae</taxon>
        <taxon>Cohnella</taxon>
    </lineage>
</organism>
<dbReference type="EMBL" id="JACJVP010000008">
    <property type="protein sequence ID" value="MBB6670481.1"/>
    <property type="molecule type" value="Genomic_DNA"/>
</dbReference>